<feature type="chain" id="PRO_5011657416" evidence="5">
    <location>
        <begin position="24"/>
        <end position="160"/>
    </location>
</feature>
<evidence type="ECO:0000256" key="1">
    <source>
        <dbReference type="ARBA" id="ARBA00022617"/>
    </source>
</evidence>
<evidence type="ECO:0000256" key="2">
    <source>
        <dbReference type="ARBA" id="ARBA00022723"/>
    </source>
</evidence>
<evidence type="ECO:0000256" key="5">
    <source>
        <dbReference type="SAM" id="SignalP"/>
    </source>
</evidence>
<organism evidence="7 8">
    <name type="scientific">Palleronia pelagia</name>
    <dbReference type="NCBI Taxonomy" id="387096"/>
    <lineage>
        <taxon>Bacteria</taxon>
        <taxon>Pseudomonadati</taxon>
        <taxon>Pseudomonadota</taxon>
        <taxon>Alphaproteobacteria</taxon>
        <taxon>Rhodobacterales</taxon>
        <taxon>Roseobacteraceae</taxon>
        <taxon>Palleronia</taxon>
    </lineage>
</organism>
<evidence type="ECO:0000259" key="6">
    <source>
        <dbReference type="PROSITE" id="PS51007"/>
    </source>
</evidence>
<proteinExistence type="predicted"/>
<dbReference type="PROSITE" id="PS51007">
    <property type="entry name" value="CYTC"/>
    <property type="match status" value="1"/>
</dbReference>
<name>A0A1H8LNV9_9RHOB</name>
<dbReference type="GO" id="GO:0009055">
    <property type="term" value="F:electron transfer activity"/>
    <property type="evidence" value="ECO:0007669"/>
    <property type="project" value="InterPro"/>
</dbReference>
<evidence type="ECO:0000256" key="3">
    <source>
        <dbReference type="ARBA" id="ARBA00023004"/>
    </source>
</evidence>
<feature type="signal peptide" evidence="5">
    <location>
        <begin position="1"/>
        <end position="23"/>
    </location>
</feature>
<feature type="domain" description="Cytochrome c" evidence="6">
    <location>
        <begin position="47"/>
        <end position="159"/>
    </location>
</feature>
<evidence type="ECO:0000313" key="7">
    <source>
        <dbReference type="EMBL" id="SEO06842.1"/>
    </source>
</evidence>
<dbReference type="AlphaFoldDB" id="A0A1H8LNV9"/>
<reference evidence="8" key="1">
    <citation type="submission" date="2016-10" db="EMBL/GenBank/DDBJ databases">
        <authorList>
            <person name="Varghese N."/>
            <person name="Submissions S."/>
        </authorList>
    </citation>
    <scope>NUCLEOTIDE SEQUENCE [LARGE SCALE GENOMIC DNA]</scope>
    <source>
        <strain evidence="8">DSM 26893</strain>
    </source>
</reference>
<dbReference type="InterPro" id="IPR009056">
    <property type="entry name" value="Cyt_c-like_dom"/>
</dbReference>
<evidence type="ECO:0000256" key="4">
    <source>
        <dbReference type="PROSITE-ProRule" id="PRU00433"/>
    </source>
</evidence>
<evidence type="ECO:0000313" key="8">
    <source>
        <dbReference type="Proteomes" id="UP000199372"/>
    </source>
</evidence>
<dbReference type="RefSeq" id="WP_091846655.1">
    <property type="nucleotide sequence ID" value="NZ_FOCM01000011.1"/>
</dbReference>
<dbReference type="InterPro" id="IPR030999">
    <property type="entry name" value="Thiosulf_SoxX"/>
</dbReference>
<dbReference type="Pfam" id="PF00034">
    <property type="entry name" value="Cytochrom_C"/>
    <property type="match status" value="1"/>
</dbReference>
<sequence>MKAGICHAAGVVALVLAPISAPAAPAPSDVVYDEYGSVAESLTGAAGDPVKGADVMANRGLGNCVACHLVSDLDEVPFHGEVGPALDGVADRWTEADLRGIVANAKMVFPGTIMPAFYKNEGYTRPGDAFTGNAADGPLDPLLTAEQVEDVVAYLMTLKE</sequence>
<dbReference type="Gene3D" id="1.10.760.10">
    <property type="entry name" value="Cytochrome c-like domain"/>
    <property type="match status" value="1"/>
</dbReference>
<dbReference type="NCBIfam" id="TIGR04485">
    <property type="entry name" value="thiosulf_SoxX"/>
    <property type="match status" value="1"/>
</dbReference>
<dbReference type="GO" id="GO:0046872">
    <property type="term" value="F:metal ion binding"/>
    <property type="evidence" value="ECO:0007669"/>
    <property type="project" value="UniProtKB-KW"/>
</dbReference>
<dbReference type="SUPFAM" id="SSF46626">
    <property type="entry name" value="Cytochrome c"/>
    <property type="match status" value="1"/>
</dbReference>
<dbReference type="GO" id="GO:0020037">
    <property type="term" value="F:heme binding"/>
    <property type="evidence" value="ECO:0007669"/>
    <property type="project" value="InterPro"/>
</dbReference>
<accession>A0A1H8LNV9</accession>
<dbReference type="Proteomes" id="UP000199372">
    <property type="component" value="Unassembled WGS sequence"/>
</dbReference>
<dbReference type="EMBL" id="FOCM01000011">
    <property type="protein sequence ID" value="SEO06842.1"/>
    <property type="molecule type" value="Genomic_DNA"/>
</dbReference>
<keyword evidence="1 4" id="KW-0349">Heme</keyword>
<dbReference type="InterPro" id="IPR036909">
    <property type="entry name" value="Cyt_c-like_dom_sf"/>
</dbReference>
<keyword evidence="2 4" id="KW-0479">Metal-binding</keyword>
<keyword evidence="8" id="KW-1185">Reference proteome</keyword>
<protein>
    <submittedName>
        <fullName evidence="7">Monoheme cytochrome SoxX (Sulfur oxidation)</fullName>
    </submittedName>
</protein>
<keyword evidence="5" id="KW-0732">Signal</keyword>
<keyword evidence="3 4" id="KW-0408">Iron</keyword>
<gene>
    <name evidence="7" type="ORF">SAMN04488011_11129</name>
</gene>
<dbReference type="OrthoDB" id="9793634at2"/>